<evidence type="ECO:0000256" key="3">
    <source>
        <dbReference type="ARBA" id="ARBA00022833"/>
    </source>
</evidence>
<dbReference type="EMBL" id="KV454546">
    <property type="protein sequence ID" value="ODV64884.1"/>
    <property type="molecule type" value="Genomic_DNA"/>
</dbReference>
<evidence type="ECO:0000259" key="5">
    <source>
        <dbReference type="PROSITE" id="PS50114"/>
    </source>
</evidence>
<dbReference type="PANTHER" id="PTHR45658:SF18">
    <property type="entry name" value="PROTEIN GAT2"/>
    <property type="match status" value="1"/>
</dbReference>
<evidence type="ECO:0000313" key="7">
    <source>
        <dbReference type="Proteomes" id="UP000095085"/>
    </source>
</evidence>
<dbReference type="Proteomes" id="UP000095085">
    <property type="component" value="Unassembled WGS sequence"/>
</dbReference>
<dbReference type="PROSITE" id="PS50114">
    <property type="entry name" value="GATA_ZN_FINGER_2"/>
    <property type="match status" value="1"/>
</dbReference>
<dbReference type="OrthoDB" id="2162994at2759"/>
<proteinExistence type="predicted"/>
<dbReference type="SMART" id="SM00401">
    <property type="entry name" value="ZnF_GATA"/>
    <property type="match status" value="1"/>
</dbReference>
<dbReference type="GO" id="GO:0043565">
    <property type="term" value="F:sequence-specific DNA binding"/>
    <property type="evidence" value="ECO:0007669"/>
    <property type="project" value="InterPro"/>
</dbReference>
<evidence type="ECO:0000256" key="2">
    <source>
        <dbReference type="ARBA" id="ARBA00022771"/>
    </source>
</evidence>
<evidence type="ECO:0000256" key="4">
    <source>
        <dbReference type="PROSITE-ProRule" id="PRU00094"/>
    </source>
</evidence>
<dbReference type="CDD" id="cd00202">
    <property type="entry name" value="ZnF_GATA"/>
    <property type="match status" value="1"/>
</dbReference>
<dbReference type="GO" id="GO:0006355">
    <property type="term" value="P:regulation of DNA-templated transcription"/>
    <property type="evidence" value="ECO:0007669"/>
    <property type="project" value="InterPro"/>
</dbReference>
<dbReference type="GeneID" id="30997713"/>
<name>A0A1E4RCA4_9ASCO</name>
<dbReference type="AlphaFoldDB" id="A0A1E4RCA4"/>
<dbReference type="InterPro" id="IPR051140">
    <property type="entry name" value="GATA_TF"/>
</dbReference>
<dbReference type="PROSITE" id="PS00344">
    <property type="entry name" value="GATA_ZN_FINGER_1"/>
    <property type="match status" value="1"/>
</dbReference>
<sequence length="249" mass="27333">MAMVTYNPGRRLPSITVPGSKSSLFARFPGPELPSFSQIVASLGHPPSVSTQVPPANLSQADDRTVSALLGLKSFLLDSKAAFPVLDLLDQGLSGLDGVNASEFVSSSRFEKWILSIPDSRFNSLIVELSAFIDQLTLLQNVKANLLVKNGPPCQHKQNKIVKKRGRKSIPPGGICHHCHLEITPEWRNGPEGKRTLCNACGLFYSKLIRRFGLDSANKVLAHRKINSDTKNRILPKSKSLEDILKNMQ</sequence>
<accession>A0A1E4RCA4</accession>
<evidence type="ECO:0000313" key="6">
    <source>
        <dbReference type="EMBL" id="ODV64884.1"/>
    </source>
</evidence>
<dbReference type="GO" id="GO:0008270">
    <property type="term" value="F:zinc ion binding"/>
    <property type="evidence" value="ECO:0007669"/>
    <property type="project" value="UniProtKB-KW"/>
</dbReference>
<keyword evidence="7" id="KW-1185">Reference proteome</keyword>
<keyword evidence="2 4" id="KW-0863">Zinc-finger</keyword>
<reference evidence="7" key="1">
    <citation type="submission" date="2016-05" db="EMBL/GenBank/DDBJ databases">
        <title>Comparative genomics of biotechnologically important yeasts.</title>
        <authorList>
            <consortium name="DOE Joint Genome Institute"/>
            <person name="Riley R."/>
            <person name="Haridas S."/>
            <person name="Wolfe K.H."/>
            <person name="Lopes M.R."/>
            <person name="Hittinger C.T."/>
            <person name="Goker M."/>
            <person name="Salamov A."/>
            <person name="Wisecaver J."/>
            <person name="Long T.M."/>
            <person name="Aerts A.L."/>
            <person name="Barry K."/>
            <person name="Choi C."/>
            <person name="Clum A."/>
            <person name="Coughlan A.Y."/>
            <person name="Deshpande S."/>
            <person name="Douglass A.P."/>
            <person name="Hanson S.J."/>
            <person name="Klenk H.-P."/>
            <person name="Labutti K."/>
            <person name="Lapidus A."/>
            <person name="Lindquist E."/>
            <person name="Lipzen A."/>
            <person name="Meier-Kolthoff J.P."/>
            <person name="Ohm R.A."/>
            <person name="Otillar R.P."/>
            <person name="Pangilinan J."/>
            <person name="Peng Y."/>
            <person name="Rokas A."/>
            <person name="Rosa C.A."/>
            <person name="Scheuner C."/>
            <person name="Sibirny A.A."/>
            <person name="Slot J.C."/>
            <person name="Stielow J.B."/>
            <person name="Sun H."/>
            <person name="Kurtzman C.P."/>
            <person name="Blackwell M."/>
            <person name="Grigoriev I.V."/>
            <person name="Jeffries T.W."/>
        </authorList>
    </citation>
    <scope>NUCLEOTIDE SEQUENCE [LARGE SCALE GENOMIC DNA]</scope>
    <source>
        <strain evidence="7">NRRL Y-1933</strain>
    </source>
</reference>
<dbReference type="InterPro" id="IPR013088">
    <property type="entry name" value="Znf_NHR/GATA"/>
</dbReference>
<keyword evidence="1" id="KW-0479">Metal-binding</keyword>
<dbReference type="Pfam" id="PF00320">
    <property type="entry name" value="GATA"/>
    <property type="match status" value="1"/>
</dbReference>
<dbReference type="PANTHER" id="PTHR45658">
    <property type="entry name" value="GATA TRANSCRIPTION FACTOR"/>
    <property type="match status" value="1"/>
</dbReference>
<keyword evidence="3" id="KW-0862">Zinc</keyword>
<dbReference type="Gene3D" id="3.30.50.10">
    <property type="entry name" value="Erythroid Transcription Factor GATA-1, subunit A"/>
    <property type="match status" value="1"/>
</dbReference>
<evidence type="ECO:0000256" key="1">
    <source>
        <dbReference type="ARBA" id="ARBA00022723"/>
    </source>
</evidence>
<dbReference type="SUPFAM" id="SSF57716">
    <property type="entry name" value="Glucocorticoid receptor-like (DNA-binding domain)"/>
    <property type="match status" value="1"/>
</dbReference>
<organism evidence="6 7">
    <name type="scientific">Hyphopichia burtonii NRRL Y-1933</name>
    <dbReference type="NCBI Taxonomy" id="984485"/>
    <lineage>
        <taxon>Eukaryota</taxon>
        <taxon>Fungi</taxon>
        <taxon>Dikarya</taxon>
        <taxon>Ascomycota</taxon>
        <taxon>Saccharomycotina</taxon>
        <taxon>Pichiomycetes</taxon>
        <taxon>Debaryomycetaceae</taxon>
        <taxon>Hyphopichia</taxon>
    </lineage>
</organism>
<dbReference type="InterPro" id="IPR000679">
    <property type="entry name" value="Znf_GATA"/>
</dbReference>
<protein>
    <recommendedName>
        <fullName evidence="5">GATA-type domain-containing protein</fullName>
    </recommendedName>
</protein>
<feature type="domain" description="GATA-type" evidence="5">
    <location>
        <begin position="170"/>
        <end position="205"/>
    </location>
</feature>
<gene>
    <name evidence="6" type="ORF">HYPBUDRAFT_233770</name>
</gene>
<dbReference type="STRING" id="984485.A0A1E4RCA4"/>
<dbReference type="RefSeq" id="XP_020073951.1">
    <property type="nucleotide sequence ID" value="XM_020223164.1"/>
</dbReference>